<dbReference type="EMBL" id="JAFBMS010000130">
    <property type="protein sequence ID" value="KAG9335085.1"/>
    <property type="molecule type" value="Genomic_DNA"/>
</dbReference>
<keyword evidence="3" id="KW-1185">Reference proteome</keyword>
<evidence type="ECO:0000313" key="2">
    <source>
        <dbReference type="EMBL" id="KAG9335085.1"/>
    </source>
</evidence>
<comment type="caution">
    <text evidence="2">The sequence shown here is derived from an EMBL/GenBank/DDBJ whole genome shotgun (WGS) entry which is preliminary data.</text>
</comment>
<accession>A0A8T2N3S2</accession>
<feature type="region of interest" description="Disordered" evidence="1">
    <location>
        <begin position="285"/>
        <end position="381"/>
    </location>
</feature>
<feature type="compositionally biased region" description="Low complexity" evidence="1">
    <location>
        <begin position="351"/>
        <end position="369"/>
    </location>
</feature>
<evidence type="ECO:0000256" key="1">
    <source>
        <dbReference type="SAM" id="MobiDB-lite"/>
    </source>
</evidence>
<feature type="region of interest" description="Disordered" evidence="1">
    <location>
        <begin position="117"/>
        <end position="268"/>
    </location>
</feature>
<dbReference type="Proteomes" id="UP000824540">
    <property type="component" value="Unassembled WGS sequence"/>
</dbReference>
<organism evidence="2 3">
    <name type="scientific">Albula glossodonta</name>
    <name type="common">roundjaw bonefish</name>
    <dbReference type="NCBI Taxonomy" id="121402"/>
    <lineage>
        <taxon>Eukaryota</taxon>
        <taxon>Metazoa</taxon>
        <taxon>Chordata</taxon>
        <taxon>Craniata</taxon>
        <taxon>Vertebrata</taxon>
        <taxon>Euteleostomi</taxon>
        <taxon>Actinopterygii</taxon>
        <taxon>Neopterygii</taxon>
        <taxon>Teleostei</taxon>
        <taxon>Albuliformes</taxon>
        <taxon>Albulidae</taxon>
        <taxon>Albula</taxon>
    </lineage>
</organism>
<feature type="compositionally biased region" description="Basic and acidic residues" evidence="1">
    <location>
        <begin position="292"/>
        <end position="314"/>
    </location>
</feature>
<dbReference type="OrthoDB" id="1431247at2759"/>
<dbReference type="AlphaFoldDB" id="A0A8T2N3S2"/>
<name>A0A8T2N3S2_9TELE</name>
<feature type="compositionally biased region" description="Basic and acidic residues" evidence="1">
    <location>
        <begin position="235"/>
        <end position="252"/>
    </location>
</feature>
<protein>
    <submittedName>
        <fullName evidence="2">Uncharacterized protein</fullName>
    </submittedName>
</protein>
<sequence length="408" mass="44816">MADRGKFLSRPLYRRDMHWDPFREESLPSRPLYESDAGLPPFLEPGDLSWIEWARRRLATSSWPGYMPPPIFTPAPMQTPLIPRYPRAEQAGGVSEIRTGPDSWRINLDVSCFSPREVEKSPLAQGRAGEEQRKEEVKDEEPILPTGSQKSEGLRVGAASAAPPTGGQEKIESLQVYAGSTAPPTGGEEKSEGLQMASATAAPPVGGQEKSARRWLGTSTFSGGYERSEAFSGGYERREGMRTSAYEKKEGVRSPTSPPTGGYENSKGLREMHTTSAERAWATIGGAAEVEAEPKEDQPVEREDKEEGEIREAEPEPEPASITELETAPQAEMDGGEVAVGQEGEEDPSKTTTAVEEVTPEVVEPAPEAQGSPAQDGVRVEEEKKHVETKWMHRDTKWMLRSTKWPSQ</sequence>
<proteinExistence type="predicted"/>
<gene>
    <name evidence="2" type="ORF">JZ751_005761</name>
</gene>
<feature type="compositionally biased region" description="Basic and acidic residues" evidence="1">
    <location>
        <begin position="128"/>
        <end position="141"/>
    </location>
</feature>
<reference evidence="2" key="1">
    <citation type="thesis" date="2021" institute="BYU ScholarsArchive" country="Provo, UT, USA">
        <title>Applications of and Algorithms for Genome Assembly and Genomic Analyses with an Emphasis on Marine Teleosts.</title>
        <authorList>
            <person name="Pickett B.D."/>
        </authorList>
    </citation>
    <scope>NUCLEOTIDE SEQUENCE</scope>
    <source>
        <strain evidence="2">HI-2016</strain>
    </source>
</reference>
<feature type="non-terminal residue" evidence="2">
    <location>
        <position position="1"/>
    </location>
</feature>
<evidence type="ECO:0000313" key="3">
    <source>
        <dbReference type="Proteomes" id="UP000824540"/>
    </source>
</evidence>